<feature type="transmembrane region" description="Helical" evidence="4">
    <location>
        <begin position="20"/>
        <end position="39"/>
    </location>
</feature>
<feature type="transmembrane region" description="Helical" evidence="4">
    <location>
        <begin position="157"/>
        <end position="179"/>
    </location>
</feature>
<keyword evidence="1" id="KW-0808">Transferase</keyword>
<dbReference type="InterPro" id="IPR011712">
    <property type="entry name" value="Sig_transdc_His_kin_sub3_dim/P"/>
</dbReference>
<keyword evidence="2 6" id="KW-0418">Kinase</keyword>
<evidence type="ECO:0000256" key="3">
    <source>
        <dbReference type="ARBA" id="ARBA00023012"/>
    </source>
</evidence>
<dbReference type="Gene3D" id="3.30.565.10">
    <property type="entry name" value="Histidine kinase-like ATPase, C-terminal domain"/>
    <property type="match status" value="1"/>
</dbReference>
<evidence type="ECO:0000256" key="2">
    <source>
        <dbReference type="ARBA" id="ARBA00022777"/>
    </source>
</evidence>
<dbReference type="Proteomes" id="UP001067235">
    <property type="component" value="Unassembled WGS sequence"/>
</dbReference>
<keyword evidence="7" id="KW-1185">Reference proteome</keyword>
<dbReference type="RefSeq" id="WP_301572012.1">
    <property type="nucleotide sequence ID" value="NZ_JAPWIE010000004.1"/>
</dbReference>
<dbReference type="InterPro" id="IPR050482">
    <property type="entry name" value="Sensor_HK_TwoCompSys"/>
</dbReference>
<gene>
    <name evidence="6" type="ORF">O4213_14750</name>
</gene>
<dbReference type="PANTHER" id="PTHR24421:SF63">
    <property type="entry name" value="SENSOR HISTIDINE KINASE DESK"/>
    <property type="match status" value="1"/>
</dbReference>
<keyword evidence="4" id="KW-1133">Transmembrane helix</keyword>
<evidence type="ECO:0000259" key="5">
    <source>
        <dbReference type="Pfam" id="PF07730"/>
    </source>
</evidence>
<keyword evidence="4" id="KW-0812">Transmembrane</keyword>
<dbReference type="PANTHER" id="PTHR24421">
    <property type="entry name" value="NITRATE/NITRITE SENSOR PROTEIN NARX-RELATED"/>
    <property type="match status" value="1"/>
</dbReference>
<comment type="caution">
    <text evidence="6">The sequence shown here is derived from an EMBL/GenBank/DDBJ whole genome shotgun (WGS) entry which is preliminary data.</text>
</comment>
<protein>
    <submittedName>
        <fullName evidence="6">Histidine kinase</fullName>
    </submittedName>
</protein>
<evidence type="ECO:0000313" key="6">
    <source>
        <dbReference type="EMBL" id="MCZ4551247.1"/>
    </source>
</evidence>
<dbReference type="Gene3D" id="1.20.5.1930">
    <property type="match status" value="1"/>
</dbReference>
<evidence type="ECO:0000256" key="4">
    <source>
        <dbReference type="SAM" id="Phobius"/>
    </source>
</evidence>
<evidence type="ECO:0000313" key="7">
    <source>
        <dbReference type="Proteomes" id="UP001067235"/>
    </source>
</evidence>
<keyword evidence="4" id="KW-0472">Membrane</keyword>
<dbReference type="GO" id="GO:0016301">
    <property type="term" value="F:kinase activity"/>
    <property type="evidence" value="ECO:0007669"/>
    <property type="project" value="UniProtKB-KW"/>
</dbReference>
<proteinExistence type="predicted"/>
<feature type="transmembrane region" description="Helical" evidence="4">
    <location>
        <begin position="75"/>
        <end position="98"/>
    </location>
</feature>
<dbReference type="EMBL" id="JAPWIE010000004">
    <property type="protein sequence ID" value="MCZ4551247.1"/>
    <property type="molecule type" value="Genomic_DNA"/>
</dbReference>
<feature type="transmembrane region" description="Helical" evidence="4">
    <location>
        <begin position="133"/>
        <end position="151"/>
    </location>
</feature>
<dbReference type="InterPro" id="IPR036890">
    <property type="entry name" value="HATPase_C_sf"/>
</dbReference>
<evidence type="ECO:0000256" key="1">
    <source>
        <dbReference type="ARBA" id="ARBA00022679"/>
    </source>
</evidence>
<reference evidence="6" key="1">
    <citation type="submission" date="2022-12" db="EMBL/GenBank/DDBJ databases">
        <authorList>
            <person name="Krivoruchko A.V."/>
            <person name="Elkin A."/>
        </authorList>
    </citation>
    <scope>NUCLEOTIDE SEQUENCE</scope>
    <source>
        <strain evidence="6">IEGM 1388</strain>
    </source>
</reference>
<feature type="domain" description="Signal transduction histidine kinase subgroup 3 dimerisation and phosphoacceptor" evidence="5">
    <location>
        <begin position="200"/>
        <end position="265"/>
    </location>
</feature>
<dbReference type="Pfam" id="PF07730">
    <property type="entry name" value="HisKA_3"/>
    <property type="match status" value="1"/>
</dbReference>
<accession>A0ABT4MW59</accession>
<feature type="transmembrane region" description="Helical" evidence="4">
    <location>
        <begin position="45"/>
        <end position="63"/>
    </location>
</feature>
<feature type="transmembrane region" description="Helical" evidence="4">
    <location>
        <begin position="110"/>
        <end position="126"/>
    </location>
</feature>
<keyword evidence="3" id="KW-0902">Two-component regulatory system</keyword>
<organism evidence="6 7">
    <name type="scientific">Gordonia rubripertincta</name>
    <name type="common">Rhodococcus corallinus</name>
    <dbReference type="NCBI Taxonomy" id="36822"/>
    <lineage>
        <taxon>Bacteria</taxon>
        <taxon>Bacillati</taxon>
        <taxon>Actinomycetota</taxon>
        <taxon>Actinomycetes</taxon>
        <taxon>Mycobacteriales</taxon>
        <taxon>Gordoniaceae</taxon>
        <taxon>Gordonia</taxon>
    </lineage>
</organism>
<name>A0ABT4MW59_GORRU</name>
<sequence>MTSVASWWRELSAPDKFRLYTQLTLQGAVAVVAGAAAIGAVDVPWSAAMIVAAGIAAIVAVAAQPELAAWSPKALRRWALPIGIAVPIIAWTGCVIIANRASDDAVLDAARLTGTYVTLLAILSVVSFARRKWWFLAAMSAATGLGLGSTATAGLQVATIIFFTGGFIILTALLTLWGLRVVDELERTKNVEARLQVAEERLRFSRDLHDVVGRSFSAIAVKSELAATLSRAGAAERATAEIDEVKALAVESMDQMRELVRGYRGIDLVTEVAGARSLLSAAGCDLVVEGEPARVPAAFHEVAAWAVREGTTNIVKHSAATSATLTLGDGGMSLRNNGAPDAGHSTDERSGLVGLAERLTAVGARLDTTVTDDGFLLEILWENNDSSTAGR</sequence>